<reference evidence="2 3" key="1">
    <citation type="submission" date="2019-09" db="EMBL/GenBank/DDBJ databases">
        <title>YIM 132180 draft genome.</title>
        <authorList>
            <person name="Zhang K."/>
        </authorList>
    </citation>
    <scope>NUCLEOTIDE SEQUENCE [LARGE SCALE GENOMIC DNA]</scope>
    <source>
        <strain evidence="2 3">YIM 132180</strain>
    </source>
</reference>
<proteinExistence type="predicted"/>
<dbReference type="AlphaFoldDB" id="A0A7V7TUV1"/>
<feature type="transmembrane region" description="Helical" evidence="1">
    <location>
        <begin position="111"/>
        <end position="139"/>
    </location>
</feature>
<evidence type="ECO:0000313" key="2">
    <source>
        <dbReference type="EMBL" id="KAB0676717.1"/>
    </source>
</evidence>
<dbReference type="EMBL" id="VZDO01000021">
    <property type="protein sequence ID" value="KAB0676717.1"/>
    <property type="molecule type" value="Genomic_DNA"/>
</dbReference>
<keyword evidence="1" id="KW-0812">Transmembrane</keyword>
<name>A0A7V7TUV1_9HYPH</name>
<accession>A0A7V7TUV1</accession>
<protein>
    <submittedName>
        <fullName evidence="2">Uncharacterized protein</fullName>
    </submittedName>
</protein>
<evidence type="ECO:0000256" key="1">
    <source>
        <dbReference type="SAM" id="Phobius"/>
    </source>
</evidence>
<evidence type="ECO:0000313" key="3">
    <source>
        <dbReference type="Proteomes" id="UP000432089"/>
    </source>
</evidence>
<sequence length="155" mass="17040">MSDDGARDARPAYNPLYERFVTDDQSTSDQLTGMVAYGLYKQAKREWTTAHYERHGRKPSEDELASYIATWTPSMVQNLREQANGIVLAFGGFLVEENAPRIREEALRGTFWKAVGVSIFAAALYTLGLIALLVILRIAGVDILSILTSVNGAAG</sequence>
<dbReference type="RefSeq" id="WP_150973115.1">
    <property type="nucleotide sequence ID" value="NZ_VZDO01000021.1"/>
</dbReference>
<keyword evidence="3" id="KW-1185">Reference proteome</keyword>
<dbReference type="Proteomes" id="UP000432089">
    <property type="component" value="Unassembled WGS sequence"/>
</dbReference>
<keyword evidence="1" id="KW-1133">Transmembrane helix</keyword>
<gene>
    <name evidence="2" type="ORF">F6X38_20670</name>
</gene>
<organism evidence="2 3">
    <name type="scientific">Plantimonas leprariae</name>
    <dbReference type="NCBI Taxonomy" id="2615207"/>
    <lineage>
        <taxon>Bacteria</taxon>
        <taxon>Pseudomonadati</taxon>
        <taxon>Pseudomonadota</taxon>
        <taxon>Alphaproteobacteria</taxon>
        <taxon>Hyphomicrobiales</taxon>
        <taxon>Aurantimonadaceae</taxon>
        <taxon>Plantimonas</taxon>
    </lineage>
</organism>
<keyword evidence="1" id="KW-0472">Membrane</keyword>
<comment type="caution">
    <text evidence="2">The sequence shown here is derived from an EMBL/GenBank/DDBJ whole genome shotgun (WGS) entry which is preliminary data.</text>
</comment>